<dbReference type="RefSeq" id="WP_039615972.1">
    <property type="nucleotide sequence ID" value="NZ_CP047166.1"/>
</dbReference>
<evidence type="ECO:0008006" key="3">
    <source>
        <dbReference type="Google" id="ProtNLM"/>
    </source>
</evidence>
<reference evidence="1 2" key="1">
    <citation type="submission" date="2019-12" db="EMBL/GenBank/DDBJ databases">
        <title>Complete Genome Sequence of a Quorum-Sensing Bacterium,Rhodobacteraceae bacterium C31, Isolated from a marine microalgae symbiotic bacteria.</title>
        <authorList>
            <person name="Zhang Y."/>
        </authorList>
    </citation>
    <scope>NUCLEOTIDE SEQUENCE [LARGE SCALE GENOMIC DNA]</scope>
    <source>
        <strain evidence="1 2">C31</strain>
    </source>
</reference>
<dbReference type="EMBL" id="CP047166">
    <property type="protein sequence ID" value="QRF66742.1"/>
    <property type="molecule type" value="Genomic_DNA"/>
</dbReference>
<sequence>MNRRRFCALLSGTALVAGCGMPADEMARSRAVMAFAEGRSTEEAKIAALTQRLMDLGPDVSSDEAARAARIAVLEPLKWAVEWQVTDPPLLHNTKVNNGFRPRGLCKDWADDLEMHMRAQRFQTLDLHRAIANSRNVRLEHSTLILSAKGDPMEEGLVLDPWRQGQGRLYYVGVTEDPRYEWERRAEVFAWKRQWQSEARTAIRDQ</sequence>
<name>A0ABX7FAB6_9RHOB</name>
<dbReference type="PROSITE" id="PS51257">
    <property type="entry name" value="PROKAR_LIPOPROTEIN"/>
    <property type="match status" value="1"/>
</dbReference>
<gene>
    <name evidence="1" type="ORF">GQA70_10735</name>
</gene>
<proteinExistence type="predicted"/>
<dbReference type="Proteomes" id="UP000596387">
    <property type="component" value="Chromosome"/>
</dbReference>
<evidence type="ECO:0000313" key="2">
    <source>
        <dbReference type="Proteomes" id="UP000596387"/>
    </source>
</evidence>
<organism evidence="1 2">
    <name type="scientific">Ponticoccus alexandrii</name>
    <dbReference type="NCBI Taxonomy" id="1943633"/>
    <lineage>
        <taxon>Bacteria</taxon>
        <taxon>Pseudomonadati</taxon>
        <taxon>Pseudomonadota</taxon>
        <taxon>Alphaproteobacteria</taxon>
        <taxon>Rhodobacterales</taxon>
        <taxon>Roseobacteraceae</taxon>
        <taxon>Ponticoccus</taxon>
    </lineage>
</organism>
<accession>A0ABX7FAB6</accession>
<protein>
    <recommendedName>
        <fullName evidence="3">Lipoprotein</fullName>
    </recommendedName>
</protein>
<evidence type="ECO:0000313" key="1">
    <source>
        <dbReference type="EMBL" id="QRF66742.1"/>
    </source>
</evidence>
<keyword evidence="2" id="KW-1185">Reference proteome</keyword>